<evidence type="ECO:0000256" key="4">
    <source>
        <dbReference type="ARBA" id="ARBA00016377"/>
    </source>
</evidence>
<protein>
    <recommendedName>
        <fullName evidence="4">GDP-mannose pyrophosphatase</fullName>
    </recommendedName>
    <alternativeName>
        <fullName evidence="6">GDP-mannose hydrolase</fullName>
    </alternativeName>
    <alternativeName>
        <fullName evidence="7">GDPMK</fullName>
    </alternativeName>
</protein>
<evidence type="ECO:0000313" key="9">
    <source>
        <dbReference type="EMBL" id="TSE31324.1"/>
    </source>
</evidence>
<dbReference type="GO" id="GO:0016787">
    <property type="term" value="F:hydrolase activity"/>
    <property type="evidence" value="ECO:0007669"/>
    <property type="project" value="UniProtKB-KW"/>
</dbReference>
<dbReference type="Pfam" id="PF00293">
    <property type="entry name" value="NUDIX"/>
    <property type="match status" value="1"/>
</dbReference>
<accession>A0A554X659</accession>
<dbReference type="RefSeq" id="WP_143900766.1">
    <property type="nucleotide sequence ID" value="NZ_VJOL01000006.1"/>
</dbReference>
<comment type="similarity">
    <text evidence="3">Belongs to the Nudix hydrolase family. NudK subfamily.</text>
</comment>
<dbReference type="Gene3D" id="3.90.79.10">
    <property type="entry name" value="Nucleoside Triphosphate Pyrophosphohydrolase"/>
    <property type="match status" value="1"/>
</dbReference>
<dbReference type="Proteomes" id="UP000318542">
    <property type="component" value="Unassembled WGS sequence"/>
</dbReference>
<comment type="caution">
    <text evidence="9">The sequence shown here is derived from an EMBL/GenBank/DDBJ whole genome shotgun (WGS) entry which is preliminary data.</text>
</comment>
<comment type="catalytic activity">
    <reaction evidence="1">
        <text>GDP-alpha-D-mannose + H2O = alpha-D-mannose 1-phosphate + GMP + 2 H(+)</text>
        <dbReference type="Rhea" id="RHEA:27978"/>
        <dbReference type="ChEBI" id="CHEBI:15377"/>
        <dbReference type="ChEBI" id="CHEBI:15378"/>
        <dbReference type="ChEBI" id="CHEBI:57527"/>
        <dbReference type="ChEBI" id="CHEBI:58115"/>
        <dbReference type="ChEBI" id="CHEBI:58409"/>
    </reaction>
</comment>
<dbReference type="SUPFAM" id="SSF55811">
    <property type="entry name" value="Nudix"/>
    <property type="match status" value="1"/>
</dbReference>
<dbReference type="GO" id="GO:0019693">
    <property type="term" value="P:ribose phosphate metabolic process"/>
    <property type="evidence" value="ECO:0007669"/>
    <property type="project" value="TreeGrafter"/>
</dbReference>
<dbReference type="EMBL" id="VJOL01000006">
    <property type="protein sequence ID" value="TSE31324.1"/>
    <property type="molecule type" value="Genomic_DNA"/>
</dbReference>
<dbReference type="PANTHER" id="PTHR11839">
    <property type="entry name" value="UDP/ADP-SUGAR PYROPHOSPHATASE"/>
    <property type="match status" value="1"/>
</dbReference>
<reference evidence="9 10" key="1">
    <citation type="submission" date="2019-07" db="EMBL/GenBank/DDBJ databases">
        <title>Tepidimonas thermarum AA-1 draft genome.</title>
        <authorList>
            <person name="Da Costa M.S."/>
            <person name="Froufe H.J.C."/>
            <person name="Egas C."/>
            <person name="Albuquerque L."/>
        </authorList>
    </citation>
    <scope>NUCLEOTIDE SEQUENCE [LARGE SCALE GENOMIC DNA]</scope>
    <source>
        <strain evidence="9 10">AA-1</strain>
    </source>
</reference>
<dbReference type="InterPro" id="IPR000086">
    <property type="entry name" value="NUDIX_hydrolase_dom"/>
</dbReference>
<evidence type="ECO:0000256" key="6">
    <source>
        <dbReference type="ARBA" id="ARBA00032162"/>
    </source>
</evidence>
<dbReference type="AlphaFoldDB" id="A0A554X659"/>
<dbReference type="OrthoDB" id="9806150at2"/>
<dbReference type="PROSITE" id="PS00893">
    <property type="entry name" value="NUDIX_BOX"/>
    <property type="match status" value="1"/>
</dbReference>
<keyword evidence="5 9" id="KW-0378">Hydrolase</keyword>
<dbReference type="PROSITE" id="PS51462">
    <property type="entry name" value="NUDIX"/>
    <property type="match status" value="1"/>
</dbReference>
<organism evidence="9 10">
    <name type="scientific">Tepidimonas thermarum</name>
    <dbReference type="NCBI Taxonomy" id="335431"/>
    <lineage>
        <taxon>Bacteria</taxon>
        <taxon>Pseudomonadati</taxon>
        <taxon>Pseudomonadota</taxon>
        <taxon>Betaproteobacteria</taxon>
        <taxon>Burkholderiales</taxon>
        <taxon>Tepidimonas</taxon>
    </lineage>
</organism>
<evidence type="ECO:0000256" key="7">
    <source>
        <dbReference type="ARBA" id="ARBA00032272"/>
    </source>
</evidence>
<dbReference type="InterPro" id="IPR020084">
    <property type="entry name" value="NUDIX_hydrolase_CS"/>
</dbReference>
<dbReference type="PANTHER" id="PTHR11839:SF18">
    <property type="entry name" value="NUDIX HYDROLASE DOMAIN-CONTAINING PROTEIN"/>
    <property type="match status" value="1"/>
</dbReference>
<proteinExistence type="inferred from homology"/>
<dbReference type="GO" id="GO:0006753">
    <property type="term" value="P:nucleoside phosphate metabolic process"/>
    <property type="evidence" value="ECO:0007669"/>
    <property type="project" value="TreeGrafter"/>
</dbReference>
<evidence type="ECO:0000256" key="1">
    <source>
        <dbReference type="ARBA" id="ARBA00000847"/>
    </source>
</evidence>
<keyword evidence="10" id="KW-1185">Reference proteome</keyword>
<evidence type="ECO:0000313" key="10">
    <source>
        <dbReference type="Proteomes" id="UP000318542"/>
    </source>
</evidence>
<evidence type="ECO:0000256" key="3">
    <source>
        <dbReference type="ARBA" id="ARBA00007275"/>
    </source>
</evidence>
<gene>
    <name evidence="9" type="primary">act</name>
    <name evidence="9" type="ORF">Tther_00614</name>
</gene>
<evidence type="ECO:0000259" key="8">
    <source>
        <dbReference type="PROSITE" id="PS51462"/>
    </source>
</evidence>
<dbReference type="InterPro" id="IPR015797">
    <property type="entry name" value="NUDIX_hydrolase-like_dom_sf"/>
</dbReference>
<evidence type="ECO:0000256" key="5">
    <source>
        <dbReference type="ARBA" id="ARBA00022801"/>
    </source>
</evidence>
<dbReference type="GO" id="GO:0005829">
    <property type="term" value="C:cytosol"/>
    <property type="evidence" value="ECO:0007669"/>
    <property type="project" value="TreeGrafter"/>
</dbReference>
<evidence type="ECO:0000256" key="2">
    <source>
        <dbReference type="ARBA" id="ARBA00001946"/>
    </source>
</evidence>
<comment type="cofactor">
    <cofactor evidence="2">
        <name>Mg(2+)</name>
        <dbReference type="ChEBI" id="CHEBI:18420"/>
    </cofactor>
</comment>
<sequence length="213" mass="24056">MSVTALVPERHPAHLTEHCQDTATVWQGRFLSVRCDRVTLPDGGAATREYIHHPGAVMVVPLLPDGRLVVERQYRYPVRRAMIEFPAGKRDVQEPAFLCAERELREETGYEAQEWARAGVLHPAIGYADEAIEIWFARGLRQGPRQLDAGEFLDVLAVAPAELLQAVRRGEVTDGKTLAALLWWQQVHTGQWTLPWRSAAQWRHDDAPAEARL</sequence>
<name>A0A554X659_9BURK</name>
<feature type="domain" description="Nudix hydrolase" evidence="8">
    <location>
        <begin position="49"/>
        <end position="180"/>
    </location>
</feature>